<accession>A0A4U0T8S8</accession>
<dbReference type="AlphaFoldDB" id="A0A4U0T8S8"/>
<organism evidence="1 2">
    <name type="scientific">Actinacidiphila oryziradicis</name>
    <dbReference type="NCBI Taxonomy" id="2571141"/>
    <lineage>
        <taxon>Bacteria</taxon>
        <taxon>Bacillati</taxon>
        <taxon>Actinomycetota</taxon>
        <taxon>Actinomycetes</taxon>
        <taxon>Kitasatosporales</taxon>
        <taxon>Streptomycetaceae</taxon>
        <taxon>Actinacidiphila</taxon>
    </lineage>
</organism>
<dbReference type="Proteomes" id="UP000305778">
    <property type="component" value="Unassembled WGS sequence"/>
</dbReference>
<dbReference type="InterPro" id="IPR029058">
    <property type="entry name" value="AB_hydrolase_fold"/>
</dbReference>
<reference evidence="1 2" key="1">
    <citation type="submission" date="2019-04" db="EMBL/GenBank/DDBJ databases">
        <title>Streptomyces oryziradicis sp. nov., a novel actinomycete isolated from rhizosphere soil of rice (Oryza sativa L.).</title>
        <authorList>
            <person name="Li C."/>
        </authorList>
    </citation>
    <scope>NUCLEOTIDE SEQUENCE [LARGE SCALE GENOMIC DNA]</scope>
    <source>
        <strain evidence="1 2">NEAU-C40</strain>
    </source>
</reference>
<protein>
    <submittedName>
        <fullName evidence="1">Uncharacterized protein</fullName>
    </submittedName>
</protein>
<keyword evidence="2" id="KW-1185">Reference proteome</keyword>
<sequence>MLTEATDDVFDTGRQHPVPLLAGTNLDEGSVYAIPAASRELSAGPGFDGLYPAGDDGQARRSGRRFTGESRFVHPVWHWARNHRRTTGAPTWMYRATPRQRPAAAGQALVAAVPPRVRNCLPASVPLRR</sequence>
<gene>
    <name evidence="1" type="ORF">FCI23_09630</name>
</gene>
<comment type="caution">
    <text evidence="1">The sequence shown here is derived from an EMBL/GenBank/DDBJ whole genome shotgun (WGS) entry which is preliminary data.</text>
</comment>
<name>A0A4U0T8S8_9ACTN</name>
<dbReference type="EMBL" id="SUMC01000007">
    <property type="protein sequence ID" value="TKA11605.1"/>
    <property type="molecule type" value="Genomic_DNA"/>
</dbReference>
<evidence type="ECO:0000313" key="2">
    <source>
        <dbReference type="Proteomes" id="UP000305778"/>
    </source>
</evidence>
<evidence type="ECO:0000313" key="1">
    <source>
        <dbReference type="EMBL" id="TKA11605.1"/>
    </source>
</evidence>
<proteinExistence type="predicted"/>
<dbReference type="Gene3D" id="3.40.50.1820">
    <property type="entry name" value="alpha/beta hydrolase"/>
    <property type="match status" value="1"/>
</dbReference>
<dbReference type="SUPFAM" id="SSF53474">
    <property type="entry name" value="alpha/beta-Hydrolases"/>
    <property type="match status" value="1"/>
</dbReference>